<reference evidence="2" key="2">
    <citation type="submission" date="2015-01" db="EMBL/GenBank/DDBJ databases">
        <title>Evolutionary Origins and Diversification of the Mycorrhizal Mutualists.</title>
        <authorList>
            <consortium name="DOE Joint Genome Institute"/>
            <consortium name="Mycorrhizal Genomics Consortium"/>
            <person name="Kohler A."/>
            <person name="Kuo A."/>
            <person name="Nagy L.G."/>
            <person name="Floudas D."/>
            <person name="Copeland A."/>
            <person name="Barry K.W."/>
            <person name="Cichocki N."/>
            <person name="Veneault-Fourrey C."/>
            <person name="LaButti K."/>
            <person name="Lindquist E.A."/>
            <person name="Lipzen A."/>
            <person name="Lundell T."/>
            <person name="Morin E."/>
            <person name="Murat C."/>
            <person name="Riley R."/>
            <person name="Ohm R."/>
            <person name="Sun H."/>
            <person name="Tunlid A."/>
            <person name="Henrissat B."/>
            <person name="Grigoriev I.V."/>
            <person name="Hibbett D.S."/>
            <person name="Martin F."/>
        </authorList>
    </citation>
    <scope>NUCLEOTIDE SEQUENCE [LARGE SCALE GENOMIC DNA]</scope>
    <source>
        <strain evidence="2">441</strain>
    </source>
</reference>
<evidence type="ECO:0000313" key="1">
    <source>
        <dbReference type="EMBL" id="KIK24708.1"/>
    </source>
</evidence>
<dbReference type="HOGENOM" id="CLU_1816553_0_0_1"/>
<protein>
    <submittedName>
        <fullName evidence="1">Uncharacterized protein</fullName>
    </submittedName>
</protein>
<dbReference type="EMBL" id="KN833714">
    <property type="protein sequence ID" value="KIK24708.1"/>
    <property type="molecule type" value="Genomic_DNA"/>
</dbReference>
<gene>
    <name evidence="1" type="ORF">PISMIDRAFT_645354</name>
</gene>
<dbReference type="AlphaFoldDB" id="A0A0C9ZYA9"/>
<dbReference type="Proteomes" id="UP000054018">
    <property type="component" value="Unassembled WGS sequence"/>
</dbReference>
<accession>A0A0C9ZYA9</accession>
<reference evidence="1 2" key="1">
    <citation type="submission" date="2014-04" db="EMBL/GenBank/DDBJ databases">
        <authorList>
            <consortium name="DOE Joint Genome Institute"/>
            <person name="Kuo A."/>
            <person name="Kohler A."/>
            <person name="Costa M.D."/>
            <person name="Nagy L.G."/>
            <person name="Floudas D."/>
            <person name="Copeland A."/>
            <person name="Barry K.W."/>
            <person name="Cichocki N."/>
            <person name="Veneault-Fourrey C."/>
            <person name="LaButti K."/>
            <person name="Lindquist E.A."/>
            <person name="Lipzen A."/>
            <person name="Lundell T."/>
            <person name="Morin E."/>
            <person name="Murat C."/>
            <person name="Sun H."/>
            <person name="Tunlid A."/>
            <person name="Henrissat B."/>
            <person name="Grigoriev I.V."/>
            <person name="Hibbett D.S."/>
            <person name="Martin F."/>
            <person name="Nordberg H.P."/>
            <person name="Cantor M.N."/>
            <person name="Hua S.X."/>
        </authorList>
    </citation>
    <scope>NUCLEOTIDE SEQUENCE [LARGE SCALE GENOMIC DNA]</scope>
    <source>
        <strain evidence="1 2">441</strain>
    </source>
</reference>
<proteinExistence type="predicted"/>
<organism evidence="1 2">
    <name type="scientific">Pisolithus microcarpus 441</name>
    <dbReference type="NCBI Taxonomy" id="765257"/>
    <lineage>
        <taxon>Eukaryota</taxon>
        <taxon>Fungi</taxon>
        <taxon>Dikarya</taxon>
        <taxon>Basidiomycota</taxon>
        <taxon>Agaricomycotina</taxon>
        <taxon>Agaricomycetes</taxon>
        <taxon>Agaricomycetidae</taxon>
        <taxon>Boletales</taxon>
        <taxon>Sclerodermatineae</taxon>
        <taxon>Pisolithaceae</taxon>
        <taxon>Pisolithus</taxon>
    </lineage>
</organism>
<keyword evidence="2" id="KW-1185">Reference proteome</keyword>
<evidence type="ECO:0000313" key="2">
    <source>
        <dbReference type="Proteomes" id="UP000054018"/>
    </source>
</evidence>
<name>A0A0C9ZYA9_9AGAM</name>
<sequence>MNFMFLKRKGFLEKVDCTHSARLTRFGSISSMERQVQLTWKQLKLSSNGAKKFWQDLCPKITLILMRQPCSLMLHLIMVWPLANSAEKRKKNSVLLLDLHVMLTEVKNLSQSLLVNHQNPNASKSRYQGNVVFIIGTMKRHG</sequence>